<evidence type="ECO:0000313" key="1">
    <source>
        <dbReference type="EMBL" id="AAG02770.1"/>
    </source>
</evidence>
<gene>
    <name evidence="1" type="primary">AMV064</name>
</gene>
<evidence type="ECO:0000313" key="2">
    <source>
        <dbReference type="Proteomes" id="UP000000872"/>
    </source>
</evidence>
<dbReference type="KEGG" id="vg:1494654"/>
<dbReference type="GeneID" id="1494654"/>
<proteinExistence type="predicted"/>
<organismHost>
    <name type="scientific">Amsacta</name>
    <dbReference type="NCBI Taxonomy" id="340055"/>
</organismHost>
<dbReference type="Proteomes" id="UP000000872">
    <property type="component" value="Segment"/>
</dbReference>
<name>Q9EMY5_AMEPV</name>
<dbReference type="EMBL" id="AF250284">
    <property type="protein sequence ID" value="AAG02770.1"/>
    <property type="molecule type" value="Genomic_DNA"/>
</dbReference>
<sequence length="176" mass="21354">MDSYYHESKFDNVHHFYNKFKIIDIIEDIMFDNESYYNKNDTNIYFSIKQDNNIIIEEKLFNKSIYVKFNKDISNCEFNMYSSFDSAILFSNITLNNLNNCINFKNYLKWNMDVKKDQIIIITDVSTHYSLSQKDIIINNNNYVTDYSDMAFDMFGYHCYHFIDPEKYLLNRNFFL</sequence>
<dbReference type="RefSeq" id="NP_064846.1">
    <property type="nucleotide sequence ID" value="NC_002520.1"/>
</dbReference>
<protein>
    <submittedName>
        <fullName evidence="1">AMV064</fullName>
    </submittedName>
</protein>
<accession>Q9EMY5</accession>
<organism evidence="1 2">
    <name type="scientific">Amsacta moorei entomopoxvirus</name>
    <name type="common">AmEPV</name>
    <dbReference type="NCBI Taxonomy" id="28321"/>
    <lineage>
        <taxon>Viruses</taxon>
        <taxon>Varidnaviria</taxon>
        <taxon>Bamfordvirae</taxon>
        <taxon>Nucleocytoviricota</taxon>
        <taxon>Pokkesviricetes</taxon>
        <taxon>Chitovirales</taxon>
        <taxon>Poxviridae</taxon>
        <taxon>Entomopoxvirinae</taxon>
        <taxon>Betaentomopoxvirus</taxon>
    </lineage>
</organism>
<keyword evidence="2" id="KW-1185">Reference proteome</keyword>
<reference evidence="1 2" key="1">
    <citation type="journal article" date="2000" name="Virology">
        <title>Complete genomic sequence of the Amsacta moorei entomopoxvirus: analysis and comparison with other poxviruses.</title>
        <authorList>
            <person name="Bawden A.L."/>
            <person name="Glassberg K.J."/>
            <person name="Diggans J."/>
            <person name="Shaw R."/>
            <person name="Farmerie W."/>
            <person name="Moyer R.W."/>
        </authorList>
    </citation>
    <scope>NUCLEOTIDE SEQUENCE [LARGE SCALE GENOMIC DNA]</scope>
</reference>